<protein>
    <submittedName>
        <fullName evidence="1">Uncharacterized protein</fullName>
    </submittedName>
</protein>
<sequence length="155" mass="17470">MANTIKITLPYVSYRTFRNFLELLGDGMPARIDGSVWGPRYSGTSGQQLMTALKSLELINDAGVPSQILEELSSKTGNERRSLLKILLESKYNRIFSIDLKRATRSQFNEAFRAFGVKDGVMNKCQLFFIQACQDAGIELSGYILARRHNLNNTK</sequence>
<proteinExistence type="predicted"/>
<dbReference type="EMBL" id="UINC01188487">
    <property type="protein sequence ID" value="SVE01726.1"/>
    <property type="molecule type" value="Genomic_DNA"/>
</dbReference>
<reference evidence="1" key="1">
    <citation type="submission" date="2018-05" db="EMBL/GenBank/DDBJ databases">
        <authorList>
            <person name="Lanie J.A."/>
            <person name="Ng W.-L."/>
            <person name="Kazmierczak K.M."/>
            <person name="Andrzejewski T.M."/>
            <person name="Davidsen T.M."/>
            <person name="Wayne K.J."/>
            <person name="Tettelin H."/>
            <person name="Glass J.I."/>
            <person name="Rusch D."/>
            <person name="Podicherti R."/>
            <person name="Tsui H.-C.T."/>
            <person name="Winkler M.E."/>
        </authorList>
    </citation>
    <scope>NUCLEOTIDE SEQUENCE</scope>
</reference>
<name>A0A383A1D8_9ZZZZ</name>
<feature type="non-terminal residue" evidence="1">
    <location>
        <position position="155"/>
    </location>
</feature>
<accession>A0A383A1D8</accession>
<evidence type="ECO:0000313" key="1">
    <source>
        <dbReference type="EMBL" id="SVE01726.1"/>
    </source>
</evidence>
<dbReference type="AlphaFoldDB" id="A0A383A1D8"/>
<organism evidence="1">
    <name type="scientific">marine metagenome</name>
    <dbReference type="NCBI Taxonomy" id="408172"/>
    <lineage>
        <taxon>unclassified sequences</taxon>
        <taxon>metagenomes</taxon>
        <taxon>ecological metagenomes</taxon>
    </lineage>
</organism>
<gene>
    <name evidence="1" type="ORF">METZ01_LOCUS454580</name>
</gene>